<evidence type="ECO:0000256" key="1">
    <source>
        <dbReference type="SAM" id="MobiDB-lite"/>
    </source>
</evidence>
<feature type="compositionally biased region" description="Polar residues" evidence="1">
    <location>
        <begin position="31"/>
        <end position="41"/>
    </location>
</feature>
<reference evidence="2 3" key="1">
    <citation type="journal article" date="2015" name="Proc. Natl. Acad. Sci. U.S.A.">
        <title>The resurrection genome of Boea hygrometrica: A blueprint for survival of dehydration.</title>
        <authorList>
            <person name="Xiao L."/>
            <person name="Yang G."/>
            <person name="Zhang L."/>
            <person name="Yang X."/>
            <person name="Zhao S."/>
            <person name="Ji Z."/>
            <person name="Zhou Q."/>
            <person name="Hu M."/>
            <person name="Wang Y."/>
            <person name="Chen M."/>
            <person name="Xu Y."/>
            <person name="Jin H."/>
            <person name="Xiao X."/>
            <person name="Hu G."/>
            <person name="Bao F."/>
            <person name="Hu Y."/>
            <person name="Wan P."/>
            <person name="Li L."/>
            <person name="Deng X."/>
            <person name="Kuang T."/>
            <person name="Xiang C."/>
            <person name="Zhu J.K."/>
            <person name="Oliver M.J."/>
            <person name="He Y."/>
        </authorList>
    </citation>
    <scope>NUCLEOTIDE SEQUENCE [LARGE SCALE GENOMIC DNA]</scope>
    <source>
        <strain evidence="3">cv. XS01</strain>
    </source>
</reference>
<name>A0A2Z7A0K7_9LAMI</name>
<gene>
    <name evidence="2" type="ORF">F511_30234</name>
</gene>
<dbReference type="PANTHER" id="PTHR35737:SF1">
    <property type="entry name" value="CRYPTIC LOCI REGULATOR"/>
    <property type="match status" value="1"/>
</dbReference>
<dbReference type="AlphaFoldDB" id="A0A2Z7A0K7"/>
<evidence type="ECO:0000313" key="3">
    <source>
        <dbReference type="Proteomes" id="UP000250235"/>
    </source>
</evidence>
<evidence type="ECO:0000313" key="2">
    <source>
        <dbReference type="EMBL" id="KZV15148.1"/>
    </source>
</evidence>
<protein>
    <submittedName>
        <fullName evidence="2">Uncharacterized protein</fullName>
    </submittedName>
</protein>
<keyword evidence="3" id="KW-1185">Reference proteome</keyword>
<organism evidence="2 3">
    <name type="scientific">Dorcoceras hygrometricum</name>
    <dbReference type="NCBI Taxonomy" id="472368"/>
    <lineage>
        <taxon>Eukaryota</taxon>
        <taxon>Viridiplantae</taxon>
        <taxon>Streptophyta</taxon>
        <taxon>Embryophyta</taxon>
        <taxon>Tracheophyta</taxon>
        <taxon>Spermatophyta</taxon>
        <taxon>Magnoliopsida</taxon>
        <taxon>eudicotyledons</taxon>
        <taxon>Gunneridae</taxon>
        <taxon>Pentapetalae</taxon>
        <taxon>asterids</taxon>
        <taxon>lamiids</taxon>
        <taxon>Lamiales</taxon>
        <taxon>Gesneriaceae</taxon>
        <taxon>Didymocarpoideae</taxon>
        <taxon>Trichosporeae</taxon>
        <taxon>Loxocarpinae</taxon>
        <taxon>Dorcoceras</taxon>
    </lineage>
</organism>
<feature type="region of interest" description="Disordered" evidence="1">
    <location>
        <begin position="31"/>
        <end position="52"/>
    </location>
</feature>
<dbReference type="OrthoDB" id="1930051at2759"/>
<dbReference type="PANTHER" id="PTHR35737">
    <property type="entry name" value="CRYPTIC LOCI REGULATOR"/>
    <property type="match status" value="1"/>
</dbReference>
<accession>A0A2Z7A0K7</accession>
<sequence length="183" mass="21641">MERTDWENPDDWELINDDAFVYKRKKRQLQDSLATSSDANQPPNPEDSRRNLRERKRKVLLKLREKYLNEIRQWERLSNILKEMEANPQTQFQEREEICCTVSLIEPSRSEERSLPDYTHRRLVDDLLSQVEAQEAIIRGVSHLCDVADSLCTAQEERLKQQFIELPIWESSPCDLIVGLTDQ</sequence>
<dbReference type="Proteomes" id="UP000250235">
    <property type="component" value="Unassembled WGS sequence"/>
</dbReference>
<proteinExistence type="predicted"/>
<dbReference type="EMBL" id="KV020119">
    <property type="protein sequence ID" value="KZV15148.1"/>
    <property type="molecule type" value="Genomic_DNA"/>
</dbReference>